<gene>
    <name evidence="1" type="ORF">SAMN04487752_1288</name>
</gene>
<evidence type="ECO:0000313" key="1">
    <source>
        <dbReference type="EMBL" id="SDQ21692.1"/>
    </source>
</evidence>
<dbReference type="OrthoDB" id="8477882at2"/>
<organism evidence="1 2">
    <name type="scientific">Carnobacterium viridans</name>
    <dbReference type="NCBI Taxonomy" id="174587"/>
    <lineage>
        <taxon>Bacteria</taxon>
        <taxon>Bacillati</taxon>
        <taxon>Bacillota</taxon>
        <taxon>Bacilli</taxon>
        <taxon>Lactobacillales</taxon>
        <taxon>Carnobacteriaceae</taxon>
        <taxon>Carnobacterium</taxon>
    </lineage>
</organism>
<name>A0A1H0Z2J6_9LACT</name>
<protein>
    <submittedName>
        <fullName evidence="1">Uncharacterized protein</fullName>
    </submittedName>
</protein>
<proteinExistence type="predicted"/>
<dbReference type="Proteomes" id="UP000199481">
    <property type="component" value="Unassembled WGS sequence"/>
</dbReference>
<evidence type="ECO:0000313" key="2">
    <source>
        <dbReference type="Proteomes" id="UP000199481"/>
    </source>
</evidence>
<dbReference type="AlphaFoldDB" id="A0A1H0Z2J6"/>
<reference evidence="2" key="1">
    <citation type="submission" date="2016-10" db="EMBL/GenBank/DDBJ databases">
        <authorList>
            <person name="Varghese N."/>
            <person name="Submissions S."/>
        </authorList>
    </citation>
    <scope>NUCLEOTIDE SEQUENCE [LARGE SCALE GENOMIC DNA]</scope>
    <source>
        <strain evidence="2">MPL-11</strain>
    </source>
</reference>
<dbReference type="EMBL" id="FNJW01000008">
    <property type="protein sequence ID" value="SDQ21692.1"/>
    <property type="molecule type" value="Genomic_DNA"/>
</dbReference>
<dbReference type="RefSeq" id="WP_089976270.1">
    <property type="nucleotide sequence ID" value="NZ_FNJW01000008.1"/>
</dbReference>
<sequence length="357" mass="42285">MKDRGLERGAWMDKEHLLMTKIIIEGDFHDFQLYSGKFYLWTNQKTLNIYNWNKWMQQLTLIDRPIYLEPQPTEQLRVTLDDLAPFLERTLSFSESIYDSALFNHTLYFSDYTGFYRYSLVRKDAEKIRIWEQPVYSISLSPRGRMALSAGEAGLFEYLLSSYYYYEQLERQVATRVYQLNSYYASQAIWDHHDLIQSGRSQSELTYKTQFDEQKGQLHIMNSLPMTQLSDSLTSSVQEYLLPLSLNPPSMQDGLLFSFEMDQQNVKKNHLYRSKSVRLIEELPASLKSSSYSPDFLLVIPASPVFKVILQNEAILELPRQEIQKFRIYNRTRHYRNQLHVLLDESLTLYLFTEINR</sequence>
<keyword evidence="2" id="KW-1185">Reference proteome</keyword>
<accession>A0A1H0Z2J6</accession>